<dbReference type="EMBL" id="BAAAQD010000015">
    <property type="protein sequence ID" value="GAA1540171.1"/>
    <property type="molecule type" value="Genomic_DNA"/>
</dbReference>
<feature type="region of interest" description="Disordered" evidence="1">
    <location>
        <begin position="97"/>
        <end position="128"/>
    </location>
</feature>
<evidence type="ECO:0000313" key="3">
    <source>
        <dbReference type="Proteomes" id="UP001501470"/>
    </source>
</evidence>
<reference evidence="3" key="1">
    <citation type="journal article" date="2019" name="Int. J. Syst. Evol. Microbiol.">
        <title>The Global Catalogue of Microorganisms (GCM) 10K type strain sequencing project: providing services to taxonomists for standard genome sequencing and annotation.</title>
        <authorList>
            <consortium name="The Broad Institute Genomics Platform"/>
            <consortium name="The Broad Institute Genome Sequencing Center for Infectious Disease"/>
            <person name="Wu L."/>
            <person name="Ma J."/>
        </authorList>
    </citation>
    <scope>NUCLEOTIDE SEQUENCE [LARGE SCALE GENOMIC DNA]</scope>
    <source>
        <strain evidence="3">JCM 15933</strain>
    </source>
</reference>
<sequence>MPAAQRTAWDAYLTVTGGLLPAVGEEPIRGATTGCELRGFVVRIERYAPLWGADGPMLLAAVRAAQALHQRGDRTALADLLRAMADRLYLISARPRPSRCEPRARERGLRNEGVYGTAPPHRRGEAHG</sequence>
<proteinExistence type="predicted"/>
<feature type="compositionally biased region" description="Basic and acidic residues" evidence="1">
    <location>
        <begin position="98"/>
        <end position="110"/>
    </location>
</feature>
<evidence type="ECO:0000313" key="2">
    <source>
        <dbReference type="EMBL" id="GAA1540171.1"/>
    </source>
</evidence>
<dbReference type="RefSeq" id="WP_344506668.1">
    <property type="nucleotide sequence ID" value="NZ_BAAAQD010000015.1"/>
</dbReference>
<comment type="caution">
    <text evidence="2">The sequence shown here is derived from an EMBL/GenBank/DDBJ whole genome shotgun (WGS) entry which is preliminary data.</text>
</comment>
<gene>
    <name evidence="2" type="ORF">GCM10009827_069400</name>
</gene>
<keyword evidence="3" id="KW-1185">Reference proteome</keyword>
<organism evidence="2 3">
    <name type="scientific">Dactylosporangium maewongense</name>
    <dbReference type="NCBI Taxonomy" id="634393"/>
    <lineage>
        <taxon>Bacteria</taxon>
        <taxon>Bacillati</taxon>
        <taxon>Actinomycetota</taxon>
        <taxon>Actinomycetes</taxon>
        <taxon>Micromonosporales</taxon>
        <taxon>Micromonosporaceae</taxon>
        <taxon>Dactylosporangium</taxon>
    </lineage>
</organism>
<accession>A0ABP4M9A6</accession>
<name>A0ABP4M9A6_9ACTN</name>
<protein>
    <submittedName>
        <fullName evidence="2">Uncharacterized protein</fullName>
    </submittedName>
</protein>
<dbReference type="Proteomes" id="UP001501470">
    <property type="component" value="Unassembled WGS sequence"/>
</dbReference>
<evidence type="ECO:0000256" key="1">
    <source>
        <dbReference type="SAM" id="MobiDB-lite"/>
    </source>
</evidence>